<dbReference type="SMART" id="SM00668">
    <property type="entry name" value="CTLH"/>
    <property type="match status" value="1"/>
</dbReference>
<dbReference type="Proteomes" id="UP001149090">
    <property type="component" value="Unassembled WGS sequence"/>
</dbReference>
<dbReference type="InterPro" id="IPR013144">
    <property type="entry name" value="CRA_dom"/>
</dbReference>
<evidence type="ECO:0000313" key="3">
    <source>
        <dbReference type="EMBL" id="KAJ5070780.1"/>
    </source>
</evidence>
<dbReference type="AlphaFoldDB" id="A0A9Q0LE54"/>
<dbReference type="EMBL" id="JAPDFW010000092">
    <property type="protein sequence ID" value="KAJ5070780.1"/>
    <property type="molecule type" value="Genomic_DNA"/>
</dbReference>
<gene>
    <name evidence="3" type="ORF">M0811_01761</name>
</gene>
<protein>
    <submittedName>
        <fullName evidence="3">Ran-binding protein</fullName>
    </submittedName>
</protein>
<dbReference type="SMART" id="SM00449">
    <property type="entry name" value="SPRY"/>
    <property type="match status" value="1"/>
</dbReference>
<dbReference type="OMA" id="NDKSEVC"/>
<feature type="domain" description="CTLH" evidence="2">
    <location>
        <begin position="263"/>
        <end position="319"/>
    </location>
</feature>
<dbReference type="InterPro" id="IPR006594">
    <property type="entry name" value="LisH"/>
</dbReference>
<comment type="caution">
    <text evidence="3">The sequence shown here is derived from an EMBL/GenBank/DDBJ whole genome shotgun (WGS) entry which is preliminary data.</text>
</comment>
<dbReference type="PROSITE" id="PS50897">
    <property type="entry name" value="CTLH"/>
    <property type="match status" value="1"/>
</dbReference>
<dbReference type="Pfam" id="PF10607">
    <property type="entry name" value="CTLH"/>
    <property type="match status" value="1"/>
</dbReference>
<evidence type="ECO:0000259" key="2">
    <source>
        <dbReference type="PROSITE" id="PS50897"/>
    </source>
</evidence>
<dbReference type="InterPro" id="IPR050618">
    <property type="entry name" value="Ubq-SigPath_Reg"/>
</dbReference>
<dbReference type="InterPro" id="IPR024964">
    <property type="entry name" value="CTLH/CRA"/>
</dbReference>
<dbReference type="InterPro" id="IPR043136">
    <property type="entry name" value="B30.2/SPRY_sf"/>
</dbReference>
<dbReference type="Gene3D" id="2.60.120.920">
    <property type="match status" value="1"/>
</dbReference>
<evidence type="ECO:0000313" key="4">
    <source>
        <dbReference type="Proteomes" id="UP001149090"/>
    </source>
</evidence>
<dbReference type="InterPro" id="IPR006595">
    <property type="entry name" value="CTLH_C"/>
</dbReference>
<dbReference type="SMART" id="SM00757">
    <property type="entry name" value="CRA"/>
    <property type="match status" value="1"/>
</dbReference>
<proteinExistence type="predicted"/>
<dbReference type="InterPro" id="IPR013320">
    <property type="entry name" value="ConA-like_dom_sf"/>
</dbReference>
<dbReference type="InterPro" id="IPR003877">
    <property type="entry name" value="SPRY_dom"/>
</dbReference>
<evidence type="ECO:0000259" key="1">
    <source>
        <dbReference type="PROSITE" id="PS50188"/>
    </source>
</evidence>
<sequence>MNTESEYKEYLIDKYPKLPHKFNIQDKYKFIDIEDDGLKIIYTGFGRDDSEIASIRTENPIPISCGIFYFEINVVSSGDTNYIGIGVSAKSVSLNRMPGWDYYSLGYHGDDGKIFESNGRGEIYGPTYSTGDIIGCCLNCISRVLFYTKNGISLPTAFQQVETKQKLYPIVGLRSRGEIITANFGKSPFKFDIESYFLDHQEKIRNSVFYDSHFISLALNHLIFSHLINRGFANTLLAFSNECDVLGHQTLQKFDIQKMINLIQNRKNISNLILDGKVDQAIDKIQNIYSGLLEKNQDLLLVLKTQDFVESINSNSSNIECLLSKGSNLAKLKEKIISEYKLPSFKKDKTIQIQIRNINPNSNINRNQNIRNQNIQNIRNIQNQNQNQIQNINHQSNNLNISRSSLPYLASLNLHNQNIEILPKEIPNSEKLKILNQKNEKKLQSQNDQNKIINKEIWDNYIHSSKIEQVLGLIAFSQPKKSHLNHLFNQEERLKVSKIINKFLLNYENQPQTSLLEKSLKHFVYTKYSCAKNNIDLGSFAMFNIKEMVKK</sequence>
<dbReference type="PROSITE" id="PS50896">
    <property type="entry name" value="LISH"/>
    <property type="match status" value="1"/>
</dbReference>
<dbReference type="InterPro" id="IPR001870">
    <property type="entry name" value="B30.2/SPRY"/>
</dbReference>
<keyword evidence="4" id="KW-1185">Reference proteome</keyword>
<dbReference type="PANTHER" id="PTHR12864">
    <property type="entry name" value="RAN BINDING PROTEIN 9-RELATED"/>
    <property type="match status" value="1"/>
</dbReference>
<feature type="domain" description="B30.2/SPRY" evidence="1">
    <location>
        <begin position="1"/>
        <end position="189"/>
    </location>
</feature>
<accession>A0A9Q0LE54</accession>
<organism evidence="3 4">
    <name type="scientific">Anaeramoeba ignava</name>
    <name type="common">Anaerobic marine amoeba</name>
    <dbReference type="NCBI Taxonomy" id="1746090"/>
    <lineage>
        <taxon>Eukaryota</taxon>
        <taxon>Metamonada</taxon>
        <taxon>Anaeramoebidae</taxon>
        <taxon>Anaeramoeba</taxon>
    </lineage>
</organism>
<name>A0A9Q0LE54_ANAIG</name>
<dbReference type="PROSITE" id="PS50188">
    <property type="entry name" value="B302_SPRY"/>
    <property type="match status" value="1"/>
</dbReference>
<dbReference type="Pfam" id="PF00622">
    <property type="entry name" value="SPRY"/>
    <property type="match status" value="1"/>
</dbReference>
<reference evidence="3" key="1">
    <citation type="submission" date="2022-10" db="EMBL/GenBank/DDBJ databases">
        <title>Novel sulphate-reducing endosymbionts in the free-living metamonad Anaeramoeba.</title>
        <authorList>
            <person name="Jerlstrom-Hultqvist J."/>
            <person name="Cepicka I."/>
            <person name="Gallot-Lavallee L."/>
            <person name="Salas-Leiva D."/>
            <person name="Curtis B.A."/>
            <person name="Zahonova K."/>
            <person name="Pipaliya S."/>
            <person name="Dacks J."/>
            <person name="Roger A.J."/>
        </authorList>
    </citation>
    <scope>NUCLEOTIDE SEQUENCE</scope>
    <source>
        <strain evidence="3">BMAN</strain>
    </source>
</reference>
<dbReference type="OrthoDB" id="25503at2759"/>
<dbReference type="SUPFAM" id="SSF49899">
    <property type="entry name" value="Concanavalin A-like lectins/glucanases"/>
    <property type="match status" value="1"/>
</dbReference>